<keyword evidence="6 8" id="KW-1133">Transmembrane helix</keyword>
<feature type="transmembrane region" description="Helical" evidence="8">
    <location>
        <begin position="308"/>
        <end position="329"/>
    </location>
</feature>
<dbReference type="GeneID" id="66683862"/>
<evidence type="ECO:0000256" key="1">
    <source>
        <dbReference type="ARBA" id="ARBA00004429"/>
    </source>
</evidence>
<evidence type="ECO:0000256" key="4">
    <source>
        <dbReference type="ARBA" id="ARBA00022519"/>
    </source>
</evidence>
<feature type="transmembrane region" description="Helical" evidence="8">
    <location>
        <begin position="107"/>
        <end position="126"/>
    </location>
</feature>
<dbReference type="Proteomes" id="UP000093748">
    <property type="component" value="Unassembled WGS sequence"/>
</dbReference>
<dbReference type="InterPro" id="IPR024989">
    <property type="entry name" value="MFS_assoc_dom"/>
</dbReference>
<dbReference type="GO" id="GO:0015528">
    <property type="term" value="F:lactose:proton symporter activity"/>
    <property type="evidence" value="ECO:0007669"/>
    <property type="project" value="TreeGrafter"/>
</dbReference>
<keyword evidence="7 8" id="KW-0472">Membrane</keyword>
<dbReference type="SUPFAM" id="SSF103473">
    <property type="entry name" value="MFS general substrate transporter"/>
    <property type="match status" value="1"/>
</dbReference>
<dbReference type="Gene3D" id="1.20.1250.20">
    <property type="entry name" value="MFS general substrate transporter like domains"/>
    <property type="match status" value="2"/>
</dbReference>
<keyword evidence="2" id="KW-0813">Transport</keyword>
<feature type="transmembrane region" description="Helical" evidence="8">
    <location>
        <begin position="350"/>
        <end position="368"/>
    </location>
</feature>
<dbReference type="InterPro" id="IPR036259">
    <property type="entry name" value="MFS_trans_sf"/>
</dbReference>
<keyword evidence="5 8" id="KW-0812">Transmembrane</keyword>
<name>A0A1A5IG04_RHILI</name>
<dbReference type="EMBL" id="LZTJ01000008">
    <property type="protein sequence ID" value="OBP78163.1"/>
    <property type="molecule type" value="Genomic_DNA"/>
</dbReference>
<dbReference type="PANTHER" id="PTHR23522">
    <property type="entry name" value="BLL5896 PROTEIN"/>
    <property type="match status" value="1"/>
</dbReference>
<comment type="caution">
    <text evidence="10">The sequence shown here is derived from an EMBL/GenBank/DDBJ whole genome shotgun (WGS) entry which is preliminary data.</text>
</comment>
<feature type="transmembrane region" description="Helical" evidence="8">
    <location>
        <begin position="170"/>
        <end position="189"/>
    </location>
</feature>
<feature type="transmembrane region" description="Helical" evidence="8">
    <location>
        <begin position="374"/>
        <end position="394"/>
    </location>
</feature>
<dbReference type="RefSeq" id="WP_032930400.1">
    <property type="nucleotide sequence ID" value="NZ_LZTH01000044.1"/>
</dbReference>
<evidence type="ECO:0000256" key="2">
    <source>
        <dbReference type="ARBA" id="ARBA00022448"/>
    </source>
</evidence>
<feature type="transmembrane region" description="Helical" evidence="8">
    <location>
        <begin position="21"/>
        <end position="41"/>
    </location>
</feature>
<sequence>MSLPPLSPEQLVKPRHFELRMSLIFGTLFISLGTHLPYFPLWLQAKGFHAEQIAVILAAPMFLRVVTTPLLTTLADRARDRANVYVALVAASLLLSAGYFLTPTYAMVLAVSLGLTIVWTPHSPIADSLALSGVRRFGSNYASMRKWGSICYLCANVAGGFILAATGPQAVPVIIVLALAAALVAGLLAPRMGRPRKASPLSAAEIQHAAPSLFNAYFLYFTFGVGIITASHAFLYGFVSIYWKSIGISDSVVGLLWAWGVVSEVCMFLLFNRIFASVSVVKVMVIAGIGSIVRWILFPLVWPLGLGIAGFFAVQSLHSVSVAMVLIGLQKMIAETVSEERTGAAQGIAYFFNGFFMAAVTLASGPLYDRLGVDGFLVMIPIAIVGLALIGLAARSAPKRPVRRGDERTLVDEARHTVAGK</sequence>
<evidence type="ECO:0000259" key="9">
    <source>
        <dbReference type="Pfam" id="PF12832"/>
    </source>
</evidence>
<dbReference type="GO" id="GO:0030395">
    <property type="term" value="F:lactose binding"/>
    <property type="evidence" value="ECO:0007669"/>
    <property type="project" value="TreeGrafter"/>
</dbReference>
<evidence type="ECO:0000313" key="11">
    <source>
        <dbReference type="Proteomes" id="UP000093748"/>
    </source>
</evidence>
<evidence type="ECO:0000313" key="10">
    <source>
        <dbReference type="EMBL" id="OBP78163.1"/>
    </source>
</evidence>
<feature type="transmembrane region" description="Helical" evidence="8">
    <location>
        <begin position="53"/>
        <end position="75"/>
    </location>
</feature>
<feature type="transmembrane region" description="Helical" evidence="8">
    <location>
        <begin position="147"/>
        <end position="164"/>
    </location>
</feature>
<dbReference type="AlphaFoldDB" id="A0A1A5IG04"/>
<feature type="transmembrane region" description="Helical" evidence="8">
    <location>
        <begin position="82"/>
        <end position="101"/>
    </location>
</feature>
<accession>A0A1A5IG04</accession>
<feature type="domain" description="Major facilitator superfamily associated" evidence="9">
    <location>
        <begin position="21"/>
        <end position="370"/>
    </location>
</feature>
<feature type="transmembrane region" description="Helical" evidence="8">
    <location>
        <begin position="217"/>
        <end position="239"/>
    </location>
</feature>
<keyword evidence="4" id="KW-0997">Cell inner membrane</keyword>
<dbReference type="NCBIfam" id="NF037955">
    <property type="entry name" value="mfs"/>
    <property type="match status" value="1"/>
</dbReference>
<evidence type="ECO:0000256" key="3">
    <source>
        <dbReference type="ARBA" id="ARBA00022475"/>
    </source>
</evidence>
<evidence type="ECO:0000256" key="5">
    <source>
        <dbReference type="ARBA" id="ARBA00022692"/>
    </source>
</evidence>
<gene>
    <name evidence="10" type="ORF">BAE39_30445</name>
</gene>
<reference evidence="11" key="1">
    <citation type="submission" date="2016-06" db="EMBL/GenBank/DDBJ databases">
        <title>NZP2037 Pacbio-Illumina hybrid assembly.</title>
        <authorList>
            <person name="Ramsay J.P."/>
        </authorList>
    </citation>
    <scope>NUCLEOTIDE SEQUENCE [LARGE SCALE GENOMIC DNA]</scope>
    <source>
        <strain evidence="11">R7ANS::ICEMlSym2042</strain>
    </source>
</reference>
<dbReference type="GO" id="GO:0005886">
    <property type="term" value="C:plasma membrane"/>
    <property type="evidence" value="ECO:0007669"/>
    <property type="project" value="UniProtKB-SubCell"/>
</dbReference>
<keyword evidence="3" id="KW-1003">Cell membrane</keyword>
<comment type="subcellular location">
    <subcellularLocation>
        <location evidence="1">Cell inner membrane</location>
        <topology evidence="1">Multi-pass membrane protein</topology>
    </subcellularLocation>
</comment>
<protein>
    <submittedName>
        <fullName evidence="10">MFS transporter</fullName>
    </submittedName>
</protein>
<dbReference type="Pfam" id="PF12832">
    <property type="entry name" value="MFS_1_like"/>
    <property type="match status" value="1"/>
</dbReference>
<evidence type="ECO:0000256" key="8">
    <source>
        <dbReference type="SAM" id="Phobius"/>
    </source>
</evidence>
<dbReference type="PANTHER" id="PTHR23522:SF10">
    <property type="entry name" value="3-PHENYLPROPIONIC ACID TRANSPORTER-RELATED"/>
    <property type="match status" value="1"/>
</dbReference>
<organism evidence="10 11">
    <name type="scientific">Rhizobium loti</name>
    <name type="common">Mesorhizobium loti</name>
    <dbReference type="NCBI Taxonomy" id="381"/>
    <lineage>
        <taxon>Bacteria</taxon>
        <taxon>Pseudomonadati</taxon>
        <taxon>Pseudomonadota</taxon>
        <taxon>Alphaproteobacteria</taxon>
        <taxon>Hyphomicrobiales</taxon>
        <taxon>Phyllobacteriaceae</taxon>
        <taxon>Mesorhizobium</taxon>
    </lineage>
</organism>
<feature type="transmembrane region" description="Helical" evidence="8">
    <location>
        <begin position="251"/>
        <end position="271"/>
    </location>
</feature>
<evidence type="ECO:0000256" key="7">
    <source>
        <dbReference type="ARBA" id="ARBA00023136"/>
    </source>
</evidence>
<dbReference type="InterPro" id="IPR026032">
    <property type="entry name" value="HcaT-like"/>
</dbReference>
<evidence type="ECO:0000256" key="6">
    <source>
        <dbReference type="ARBA" id="ARBA00022989"/>
    </source>
</evidence>
<proteinExistence type="predicted"/>
<dbReference type="OrthoDB" id="9150135at2"/>
<feature type="transmembrane region" description="Helical" evidence="8">
    <location>
        <begin position="283"/>
        <end position="302"/>
    </location>
</feature>
<dbReference type="PIRSF" id="PIRSF004925">
    <property type="entry name" value="HcaT"/>
    <property type="match status" value="1"/>
</dbReference>